<proteinExistence type="predicted"/>
<keyword evidence="1" id="KW-0472">Membrane</keyword>
<dbReference type="GO" id="GO:0032703">
    <property type="term" value="P:negative regulation of interleukin-2 production"/>
    <property type="evidence" value="ECO:0007669"/>
    <property type="project" value="InterPro"/>
</dbReference>
<dbReference type="Proteomes" id="UP000694892">
    <property type="component" value="Chromosome 8S"/>
</dbReference>
<evidence type="ECO:0000256" key="2">
    <source>
        <dbReference type="SAM" id="SignalP"/>
    </source>
</evidence>
<dbReference type="InterPro" id="IPR036179">
    <property type="entry name" value="Ig-like_dom_sf"/>
</dbReference>
<dbReference type="InterPro" id="IPR039939">
    <property type="entry name" value="VSIG4"/>
</dbReference>
<reference evidence="5" key="1">
    <citation type="journal article" date="2016" name="Nature">
        <title>Genome evolution in the allotetraploid frog Xenopus laevis.</title>
        <authorList>
            <person name="Session A.M."/>
            <person name="Uno Y."/>
            <person name="Kwon T."/>
            <person name="Chapman J.A."/>
            <person name="Toyoda A."/>
            <person name="Takahashi S."/>
            <person name="Fukui A."/>
            <person name="Hikosaka A."/>
            <person name="Suzuki A."/>
            <person name="Kondo M."/>
            <person name="van Heeringen S.J."/>
            <person name="Quigley I."/>
            <person name="Heinz S."/>
            <person name="Ogino H."/>
            <person name="Ochi H."/>
            <person name="Hellsten U."/>
            <person name="Lyons J.B."/>
            <person name="Simakov O."/>
            <person name="Putnam N."/>
            <person name="Stites J."/>
            <person name="Kuroki Y."/>
            <person name="Tanaka T."/>
            <person name="Michiue T."/>
            <person name="Watanabe M."/>
            <person name="Bogdanovic O."/>
            <person name="Lister R."/>
            <person name="Georgiou G."/>
            <person name="Paranjpe S.S."/>
            <person name="van Kruijsbergen I."/>
            <person name="Shu S."/>
            <person name="Carlson J."/>
            <person name="Kinoshita T."/>
            <person name="Ohta Y."/>
            <person name="Mawaribuchi S."/>
            <person name="Jenkins J."/>
            <person name="Grimwood J."/>
            <person name="Schmutz J."/>
            <person name="Mitros T."/>
            <person name="Mozaffari S.V."/>
            <person name="Suzuki Y."/>
            <person name="Haramoto Y."/>
            <person name="Yamamoto T.S."/>
            <person name="Takagi C."/>
            <person name="Heald R."/>
            <person name="Miller K."/>
            <person name="Haudenschild C."/>
            <person name="Kitzman J."/>
            <person name="Nakayama T."/>
            <person name="Izutsu Y."/>
            <person name="Robert J."/>
            <person name="Fortriede J."/>
            <person name="Burns K."/>
            <person name="Lotay V."/>
            <person name="Karimi K."/>
            <person name="Yasuoka Y."/>
            <person name="Dichmann D.S."/>
            <person name="Flajnik M.F."/>
            <person name="Houston D.W."/>
            <person name="Shendure J."/>
            <person name="DuPasquier L."/>
            <person name="Vize P.D."/>
            <person name="Zorn A.M."/>
            <person name="Ito M."/>
            <person name="Marcotte E.M."/>
            <person name="Wallingford J.B."/>
            <person name="Ito Y."/>
            <person name="Asashima M."/>
            <person name="Ueno N."/>
            <person name="Matsuda Y."/>
            <person name="Veenstra G.J."/>
            <person name="Fujiyama A."/>
            <person name="Harland R.M."/>
            <person name="Taira M."/>
            <person name="Rokhsar D.S."/>
        </authorList>
    </citation>
    <scope>NUCLEOTIDE SEQUENCE [LARGE SCALE GENOMIC DNA]</scope>
    <source>
        <strain evidence="5">J</strain>
    </source>
</reference>
<organism evidence="4 5">
    <name type="scientific">Xenopus laevis</name>
    <name type="common">African clawed frog</name>
    <dbReference type="NCBI Taxonomy" id="8355"/>
    <lineage>
        <taxon>Eukaryota</taxon>
        <taxon>Metazoa</taxon>
        <taxon>Chordata</taxon>
        <taxon>Craniata</taxon>
        <taxon>Vertebrata</taxon>
        <taxon>Euteleostomi</taxon>
        <taxon>Amphibia</taxon>
        <taxon>Batrachia</taxon>
        <taxon>Anura</taxon>
        <taxon>Pipoidea</taxon>
        <taxon>Pipidae</taxon>
        <taxon>Xenopodinae</taxon>
        <taxon>Xenopus</taxon>
        <taxon>Xenopus</taxon>
    </lineage>
</organism>
<dbReference type="OMA" id="RYDMPIM"/>
<evidence type="ECO:0000313" key="5">
    <source>
        <dbReference type="Proteomes" id="UP000694892"/>
    </source>
</evidence>
<dbReference type="InterPro" id="IPR013783">
    <property type="entry name" value="Ig-like_fold"/>
</dbReference>
<dbReference type="SUPFAM" id="SSF48726">
    <property type="entry name" value="Immunoglobulin"/>
    <property type="match status" value="1"/>
</dbReference>
<gene>
    <name evidence="4" type="ORF">XELAEV_18041914mg</name>
</gene>
<evidence type="ECO:0000313" key="4">
    <source>
        <dbReference type="EMBL" id="OCT65678.1"/>
    </source>
</evidence>
<name>A0A974C362_XENLA</name>
<keyword evidence="2" id="KW-0732">Signal</keyword>
<feature type="domain" description="Immunoglobulin" evidence="3">
    <location>
        <begin position="27"/>
        <end position="106"/>
    </location>
</feature>
<feature type="chain" id="PRO_5037216519" description="Immunoglobulin domain-containing protein" evidence="2">
    <location>
        <begin position="19"/>
        <end position="218"/>
    </location>
</feature>
<dbReference type="PANTHER" id="PTHR15466:SF2">
    <property type="entry name" value="V-SET AND IMMUNOGLOBULIN DOMAIN-CONTAINING PROTEIN 4"/>
    <property type="match status" value="1"/>
</dbReference>
<dbReference type="AlphaFoldDB" id="A0A974C362"/>
<evidence type="ECO:0000259" key="3">
    <source>
        <dbReference type="SMART" id="SM00409"/>
    </source>
</evidence>
<keyword evidence="1" id="KW-1133">Transmembrane helix</keyword>
<dbReference type="PANTHER" id="PTHR15466">
    <property type="entry name" value="V-SET AND IMMUNOGLOBULIN DOMAIN CONTAINING 4"/>
    <property type="match status" value="1"/>
</dbReference>
<dbReference type="Gene3D" id="2.60.40.10">
    <property type="entry name" value="Immunoglobulins"/>
    <property type="match status" value="1"/>
</dbReference>
<dbReference type="SMART" id="SM00409">
    <property type="entry name" value="IG"/>
    <property type="match status" value="1"/>
</dbReference>
<dbReference type="GO" id="GO:0043031">
    <property type="term" value="P:negative regulation of macrophage activation"/>
    <property type="evidence" value="ECO:0007669"/>
    <property type="project" value="InterPro"/>
</dbReference>
<sequence>MTALALFIVLVFLGGKTALCDLYLKVSHETQGVRGESVVIPCTYTPSACYTETRRLQVASTHPGDVSLTIRNLKTIERGNYKCVVTWKSSDGLTVIKEGFSKLLILRATIYSSAKQPDVAVFSTKGSIRDSSEDATENAKLDFINKGSGVPIYFTLFIVLVCAHCIFTLIIVFITRQKKTMYYRYDMPIMSQLAVRLDGSTPLAYGGYLSFALPNLTN</sequence>
<feature type="signal peptide" evidence="2">
    <location>
        <begin position="1"/>
        <end position="18"/>
    </location>
</feature>
<feature type="transmembrane region" description="Helical" evidence="1">
    <location>
        <begin position="152"/>
        <end position="174"/>
    </location>
</feature>
<dbReference type="EMBL" id="CM004481">
    <property type="protein sequence ID" value="OCT65678.1"/>
    <property type="molecule type" value="Genomic_DNA"/>
</dbReference>
<dbReference type="GO" id="GO:0042130">
    <property type="term" value="P:negative regulation of T cell proliferation"/>
    <property type="evidence" value="ECO:0007669"/>
    <property type="project" value="InterPro"/>
</dbReference>
<accession>A0A974C362</accession>
<dbReference type="InterPro" id="IPR003599">
    <property type="entry name" value="Ig_sub"/>
</dbReference>
<evidence type="ECO:0000256" key="1">
    <source>
        <dbReference type="SAM" id="Phobius"/>
    </source>
</evidence>
<keyword evidence="1" id="KW-0812">Transmembrane</keyword>
<protein>
    <recommendedName>
        <fullName evidence="3">Immunoglobulin domain-containing protein</fullName>
    </recommendedName>
</protein>